<feature type="region of interest" description="Disordered" evidence="5">
    <location>
        <begin position="51"/>
        <end position="111"/>
    </location>
</feature>
<dbReference type="PANTHER" id="PTHR23291:SF47">
    <property type="entry name" value="TRANSMEMBRANE BAX INHIBITOR MOTIF CONTAINING 7"/>
    <property type="match status" value="1"/>
</dbReference>
<proteinExistence type="predicted"/>
<keyword evidence="2 6" id="KW-0812">Transmembrane</keyword>
<accession>A0A195E5H6</accession>
<feature type="transmembrane region" description="Helical" evidence="6">
    <location>
        <begin position="270"/>
        <end position="288"/>
    </location>
</feature>
<dbReference type="CDD" id="cd10428">
    <property type="entry name" value="LFG_like"/>
    <property type="match status" value="1"/>
</dbReference>
<evidence type="ECO:0000256" key="2">
    <source>
        <dbReference type="ARBA" id="ARBA00022692"/>
    </source>
</evidence>
<dbReference type="PANTHER" id="PTHR23291">
    <property type="entry name" value="BAX INHIBITOR-RELATED"/>
    <property type="match status" value="1"/>
</dbReference>
<feature type="transmembrane region" description="Helical" evidence="6">
    <location>
        <begin position="150"/>
        <end position="172"/>
    </location>
</feature>
<keyword evidence="3 6" id="KW-1133">Transmembrane helix</keyword>
<feature type="transmembrane region" description="Helical" evidence="6">
    <location>
        <begin position="184"/>
        <end position="202"/>
    </location>
</feature>
<dbReference type="AlphaFoldDB" id="A0A195E5H6"/>
<evidence type="ECO:0000313" key="8">
    <source>
        <dbReference type="Proteomes" id="UP000078492"/>
    </source>
</evidence>
<organism evidence="7 8">
    <name type="scientific">Trachymyrmex cornetzi</name>
    <dbReference type="NCBI Taxonomy" id="471704"/>
    <lineage>
        <taxon>Eukaryota</taxon>
        <taxon>Metazoa</taxon>
        <taxon>Ecdysozoa</taxon>
        <taxon>Arthropoda</taxon>
        <taxon>Hexapoda</taxon>
        <taxon>Insecta</taxon>
        <taxon>Pterygota</taxon>
        <taxon>Neoptera</taxon>
        <taxon>Endopterygota</taxon>
        <taxon>Hymenoptera</taxon>
        <taxon>Apocrita</taxon>
        <taxon>Aculeata</taxon>
        <taxon>Formicoidea</taxon>
        <taxon>Formicidae</taxon>
        <taxon>Myrmicinae</taxon>
        <taxon>Trachymyrmex</taxon>
    </lineage>
</organism>
<protein>
    <submittedName>
        <fullName evidence="7">Glutamate [NMDA] receptor-associated protein 1</fullName>
    </submittedName>
</protein>
<dbReference type="Pfam" id="PF01027">
    <property type="entry name" value="Bax1-I"/>
    <property type="match status" value="1"/>
</dbReference>
<feature type="transmembrane region" description="Helical" evidence="6">
    <location>
        <begin position="214"/>
        <end position="233"/>
    </location>
</feature>
<dbReference type="GO" id="GO:0016020">
    <property type="term" value="C:membrane"/>
    <property type="evidence" value="ECO:0007669"/>
    <property type="project" value="UniProtKB-SubCell"/>
</dbReference>
<keyword evidence="4 6" id="KW-0472">Membrane</keyword>
<evidence type="ECO:0000256" key="6">
    <source>
        <dbReference type="SAM" id="Phobius"/>
    </source>
</evidence>
<feature type="transmembrane region" description="Helical" evidence="6">
    <location>
        <begin position="239"/>
        <end position="258"/>
    </location>
</feature>
<evidence type="ECO:0000256" key="3">
    <source>
        <dbReference type="ARBA" id="ARBA00022989"/>
    </source>
</evidence>
<gene>
    <name evidence="7" type="ORF">ALC57_07442</name>
</gene>
<evidence type="ECO:0000256" key="1">
    <source>
        <dbReference type="ARBA" id="ARBA00004141"/>
    </source>
</evidence>
<evidence type="ECO:0000256" key="5">
    <source>
        <dbReference type="SAM" id="MobiDB-lite"/>
    </source>
</evidence>
<sequence length="357" mass="39446">MQEVQLKRTGLLKHVRIPPGCSSDIISCLLFTELLNKDDMISEEYLGPYPYPQNPGYPPPQEGYPYPPNPGYPPPYSGGNPPGPGFIPPPGVPPYGEAPPPVGPEFGGVPPPGHPGMSYGSGYGEDPMQDEVKGFEFSDKTIRNGFIRKVYSILMCQLLITLGMISLLLFHRPTQLWVKSHSELFWIAFALTIVLLICMACCTNVRRKAPMNFIFLFLFTFAEAFLLSVAASTYESQEVMLAVGITAAVCLGLTIFAFQTKIDFTGLHSVLFVAVLILLIFGIIAMIWHGKVITLVYASLGAFIFSLYLIYDTQMMIGGKHKYSISPEEYIFAALSLYLDVVNIFLYILTIIGASRD</sequence>
<evidence type="ECO:0000313" key="7">
    <source>
        <dbReference type="EMBL" id="KYN20152.1"/>
    </source>
</evidence>
<feature type="transmembrane region" description="Helical" evidence="6">
    <location>
        <begin position="331"/>
        <end position="354"/>
    </location>
</feature>
<keyword evidence="8" id="KW-1185">Reference proteome</keyword>
<evidence type="ECO:0000256" key="4">
    <source>
        <dbReference type="ARBA" id="ARBA00023136"/>
    </source>
</evidence>
<dbReference type="InterPro" id="IPR006214">
    <property type="entry name" value="Bax_inhibitor_1-related"/>
</dbReference>
<keyword evidence="7" id="KW-0675">Receptor</keyword>
<dbReference type="STRING" id="471704.A0A195E5H6"/>
<dbReference type="EMBL" id="KQ979609">
    <property type="protein sequence ID" value="KYN20152.1"/>
    <property type="molecule type" value="Genomic_DNA"/>
</dbReference>
<name>A0A195E5H6_9HYME</name>
<reference evidence="7 8" key="1">
    <citation type="submission" date="2015-09" db="EMBL/GenBank/DDBJ databases">
        <title>Trachymyrmex cornetzi WGS genome.</title>
        <authorList>
            <person name="Nygaard S."/>
            <person name="Hu H."/>
            <person name="Boomsma J."/>
            <person name="Zhang G."/>
        </authorList>
    </citation>
    <scope>NUCLEOTIDE SEQUENCE [LARGE SCALE GENOMIC DNA]</scope>
    <source>
        <strain evidence="7">Tcor2-1</strain>
        <tissue evidence="7">Whole body</tissue>
    </source>
</reference>
<dbReference type="Proteomes" id="UP000078492">
    <property type="component" value="Unassembled WGS sequence"/>
</dbReference>
<comment type="subcellular location">
    <subcellularLocation>
        <location evidence="1">Membrane</location>
        <topology evidence="1">Multi-pass membrane protein</topology>
    </subcellularLocation>
</comment>
<feature type="transmembrane region" description="Helical" evidence="6">
    <location>
        <begin position="294"/>
        <end position="311"/>
    </location>
</feature>